<dbReference type="EMBL" id="FOFD01000005">
    <property type="protein sequence ID" value="SER40473.1"/>
    <property type="molecule type" value="Genomic_DNA"/>
</dbReference>
<organism evidence="2 3">
    <name type="scientific">Natrinema salaciae</name>
    <dbReference type="NCBI Taxonomy" id="1186196"/>
    <lineage>
        <taxon>Archaea</taxon>
        <taxon>Methanobacteriati</taxon>
        <taxon>Methanobacteriota</taxon>
        <taxon>Stenosarchaea group</taxon>
        <taxon>Halobacteria</taxon>
        <taxon>Halobacteriales</taxon>
        <taxon>Natrialbaceae</taxon>
        <taxon>Natrinema</taxon>
    </lineage>
</organism>
<gene>
    <name evidence="2" type="ORF">SAMN04489841_3775</name>
</gene>
<feature type="region of interest" description="Disordered" evidence="1">
    <location>
        <begin position="1"/>
        <end position="22"/>
    </location>
</feature>
<keyword evidence="3" id="KW-1185">Reference proteome</keyword>
<name>A0A1H9NYQ8_9EURY</name>
<dbReference type="STRING" id="1186196.SAMN04489841_3775"/>
<reference evidence="3" key="1">
    <citation type="submission" date="2016-10" db="EMBL/GenBank/DDBJ databases">
        <authorList>
            <person name="Varghese N."/>
            <person name="Submissions S."/>
        </authorList>
    </citation>
    <scope>NUCLEOTIDE SEQUENCE [LARGE SCALE GENOMIC DNA]</scope>
    <source>
        <strain evidence="3">DSM 25055</strain>
    </source>
</reference>
<evidence type="ECO:0000313" key="3">
    <source>
        <dbReference type="Proteomes" id="UP000199114"/>
    </source>
</evidence>
<evidence type="ECO:0000313" key="2">
    <source>
        <dbReference type="EMBL" id="SER40473.1"/>
    </source>
</evidence>
<dbReference type="Proteomes" id="UP000199114">
    <property type="component" value="Unassembled WGS sequence"/>
</dbReference>
<accession>A0A1H9NYQ8</accession>
<dbReference type="AlphaFoldDB" id="A0A1H9NYQ8"/>
<sequence length="183" mass="20205">MAVIRASTPAPRLDAPQTGTRDRSCIGSAGRIAVPAGRTIRGVGATEHIIYAVVFCAFSYHTMTDNPRYEPRITNETLYLEHDHHRLEVGSMETVVELVGGETYTLEYTDRQSAAAWLSTGDDNTVTFDVREVVGEMTHTRDFVTNLENCPIDETDADGVPKRTALFVDLLTDIWESKGNLDG</sequence>
<proteinExistence type="predicted"/>
<protein>
    <submittedName>
        <fullName evidence="2">Uncharacterized protein</fullName>
    </submittedName>
</protein>
<evidence type="ECO:0000256" key="1">
    <source>
        <dbReference type="SAM" id="MobiDB-lite"/>
    </source>
</evidence>